<feature type="coiled-coil region" evidence="1">
    <location>
        <begin position="14"/>
        <end position="89"/>
    </location>
</feature>
<evidence type="ECO:0000256" key="1">
    <source>
        <dbReference type="SAM" id="Coils"/>
    </source>
</evidence>
<dbReference type="EMBL" id="JAHRHJ020000011">
    <property type="protein sequence ID" value="KAH9295411.1"/>
    <property type="molecule type" value="Genomic_DNA"/>
</dbReference>
<feature type="domain" description="Atg6/beclin coiled-coil" evidence="2">
    <location>
        <begin position="4"/>
        <end position="98"/>
    </location>
</feature>
<dbReference type="Pfam" id="PF17675">
    <property type="entry name" value="APG6_N"/>
    <property type="match status" value="1"/>
</dbReference>
<gene>
    <name evidence="3" type="ORF">KI387_038999</name>
</gene>
<name>A0AA38CA55_TAXCH</name>
<sequence length="98" mass="11350">VEQPLCLECMRVMSEKLDRELEDITMDIKAYEASLESLEGGSLDGLSESDFLREKAKVEDEEKKLEAALQEVEKQNMDVTHQLQDLDIKSKRFEELEE</sequence>
<organism evidence="3 4">
    <name type="scientific">Taxus chinensis</name>
    <name type="common">Chinese yew</name>
    <name type="synonym">Taxus wallichiana var. chinensis</name>
    <dbReference type="NCBI Taxonomy" id="29808"/>
    <lineage>
        <taxon>Eukaryota</taxon>
        <taxon>Viridiplantae</taxon>
        <taxon>Streptophyta</taxon>
        <taxon>Embryophyta</taxon>
        <taxon>Tracheophyta</taxon>
        <taxon>Spermatophyta</taxon>
        <taxon>Pinopsida</taxon>
        <taxon>Pinidae</taxon>
        <taxon>Conifers II</taxon>
        <taxon>Cupressales</taxon>
        <taxon>Taxaceae</taxon>
        <taxon>Taxus</taxon>
    </lineage>
</organism>
<protein>
    <recommendedName>
        <fullName evidence="2">Atg6/beclin coiled-coil domain-containing protein</fullName>
    </recommendedName>
</protein>
<dbReference type="PANTHER" id="PTHR12768">
    <property type="entry name" value="BECLIN 1"/>
    <property type="match status" value="1"/>
</dbReference>
<proteinExistence type="predicted"/>
<dbReference type="GO" id="GO:0000045">
    <property type="term" value="P:autophagosome assembly"/>
    <property type="evidence" value="ECO:0007669"/>
    <property type="project" value="TreeGrafter"/>
</dbReference>
<evidence type="ECO:0000259" key="2">
    <source>
        <dbReference type="Pfam" id="PF17675"/>
    </source>
</evidence>
<comment type="caution">
    <text evidence="3">The sequence shown here is derived from an EMBL/GenBank/DDBJ whole genome shotgun (WGS) entry which is preliminary data.</text>
</comment>
<dbReference type="Proteomes" id="UP000824469">
    <property type="component" value="Unassembled WGS sequence"/>
</dbReference>
<feature type="non-terminal residue" evidence="3">
    <location>
        <position position="98"/>
    </location>
</feature>
<dbReference type="GO" id="GO:0000423">
    <property type="term" value="P:mitophagy"/>
    <property type="evidence" value="ECO:0007669"/>
    <property type="project" value="TreeGrafter"/>
</dbReference>
<dbReference type="AlphaFoldDB" id="A0AA38CA55"/>
<accession>A0AA38CA55</accession>
<dbReference type="GO" id="GO:0000407">
    <property type="term" value="C:phagophore assembly site"/>
    <property type="evidence" value="ECO:0007669"/>
    <property type="project" value="TreeGrafter"/>
</dbReference>
<evidence type="ECO:0000313" key="4">
    <source>
        <dbReference type="Proteomes" id="UP000824469"/>
    </source>
</evidence>
<dbReference type="GO" id="GO:0034272">
    <property type="term" value="C:phosphatidylinositol 3-kinase complex, class III, type II"/>
    <property type="evidence" value="ECO:0007669"/>
    <property type="project" value="TreeGrafter"/>
</dbReference>
<dbReference type="InterPro" id="IPR007243">
    <property type="entry name" value="Atg6/Beclin"/>
</dbReference>
<reference evidence="3 4" key="1">
    <citation type="journal article" date="2021" name="Nat. Plants">
        <title>The Taxus genome provides insights into paclitaxel biosynthesis.</title>
        <authorList>
            <person name="Xiong X."/>
            <person name="Gou J."/>
            <person name="Liao Q."/>
            <person name="Li Y."/>
            <person name="Zhou Q."/>
            <person name="Bi G."/>
            <person name="Li C."/>
            <person name="Du R."/>
            <person name="Wang X."/>
            <person name="Sun T."/>
            <person name="Guo L."/>
            <person name="Liang H."/>
            <person name="Lu P."/>
            <person name="Wu Y."/>
            <person name="Zhang Z."/>
            <person name="Ro D.K."/>
            <person name="Shang Y."/>
            <person name="Huang S."/>
            <person name="Yan J."/>
        </authorList>
    </citation>
    <scope>NUCLEOTIDE SEQUENCE [LARGE SCALE GENOMIC DNA]</scope>
    <source>
        <strain evidence="3">Ta-2019</strain>
    </source>
</reference>
<dbReference type="GO" id="GO:0006995">
    <property type="term" value="P:cellular response to nitrogen starvation"/>
    <property type="evidence" value="ECO:0007669"/>
    <property type="project" value="TreeGrafter"/>
</dbReference>
<dbReference type="PANTHER" id="PTHR12768:SF4">
    <property type="entry name" value="BECLIN-1"/>
    <property type="match status" value="1"/>
</dbReference>
<keyword evidence="1" id="KW-0175">Coiled coil</keyword>
<evidence type="ECO:0000313" key="3">
    <source>
        <dbReference type="EMBL" id="KAH9295411.1"/>
    </source>
</evidence>
<dbReference type="GO" id="GO:0030674">
    <property type="term" value="F:protein-macromolecule adaptor activity"/>
    <property type="evidence" value="ECO:0007669"/>
    <property type="project" value="TreeGrafter"/>
</dbReference>
<feature type="non-terminal residue" evidence="3">
    <location>
        <position position="1"/>
    </location>
</feature>
<dbReference type="GO" id="GO:0045324">
    <property type="term" value="P:late endosome to vacuole transport"/>
    <property type="evidence" value="ECO:0007669"/>
    <property type="project" value="TreeGrafter"/>
</dbReference>
<dbReference type="GO" id="GO:0034271">
    <property type="term" value="C:phosphatidylinositol 3-kinase complex, class III, type I"/>
    <property type="evidence" value="ECO:0007669"/>
    <property type="project" value="TreeGrafter"/>
</dbReference>
<keyword evidence="4" id="KW-1185">Reference proteome</keyword>
<dbReference type="GO" id="GO:0043548">
    <property type="term" value="F:phosphatidylinositol 3-kinase binding"/>
    <property type="evidence" value="ECO:0007669"/>
    <property type="project" value="TreeGrafter"/>
</dbReference>
<dbReference type="InterPro" id="IPR041691">
    <property type="entry name" value="Atg6/beclin_CC"/>
</dbReference>